<evidence type="ECO:0000256" key="4">
    <source>
        <dbReference type="ARBA" id="ARBA00022692"/>
    </source>
</evidence>
<feature type="transmembrane region" description="Helical" evidence="7">
    <location>
        <begin position="25"/>
        <end position="47"/>
    </location>
</feature>
<reference evidence="9 10" key="1">
    <citation type="submission" date="2022-03" db="EMBL/GenBank/DDBJ databases">
        <title>Agromyces sp. isolated from the gut of P. brevitarsis seulensis larvae.</title>
        <authorList>
            <person name="Won M."/>
            <person name="Kwon S.-W."/>
        </authorList>
    </citation>
    <scope>NUCLEOTIDE SEQUENCE [LARGE SCALE GENOMIC DNA]</scope>
    <source>
        <strain evidence="9 10">KACC 16215</strain>
    </source>
</reference>
<feature type="transmembrane region" description="Helical" evidence="7">
    <location>
        <begin position="260"/>
        <end position="279"/>
    </location>
</feature>
<evidence type="ECO:0000256" key="6">
    <source>
        <dbReference type="ARBA" id="ARBA00023136"/>
    </source>
</evidence>
<proteinExistence type="inferred from homology"/>
<feature type="domain" description="ABC transmembrane type-1" evidence="8">
    <location>
        <begin position="85"/>
        <end position="279"/>
    </location>
</feature>
<keyword evidence="10" id="KW-1185">Reference proteome</keyword>
<dbReference type="InterPro" id="IPR000515">
    <property type="entry name" value="MetI-like"/>
</dbReference>
<dbReference type="SUPFAM" id="SSF161098">
    <property type="entry name" value="MetI-like"/>
    <property type="match status" value="1"/>
</dbReference>
<accession>A0ABY4AQ33</accession>
<keyword evidence="2 7" id="KW-0813">Transport</keyword>
<dbReference type="InterPro" id="IPR035906">
    <property type="entry name" value="MetI-like_sf"/>
</dbReference>
<evidence type="ECO:0000256" key="5">
    <source>
        <dbReference type="ARBA" id="ARBA00022989"/>
    </source>
</evidence>
<evidence type="ECO:0000256" key="2">
    <source>
        <dbReference type="ARBA" id="ARBA00022448"/>
    </source>
</evidence>
<gene>
    <name evidence="9" type="ORF">MTP13_12730</name>
</gene>
<feature type="transmembrane region" description="Helical" evidence="7">
    <location>
        <begin position="209"/>
        <end position="231"/>
    </location>
</feature>
<keyword evidence="5 7" id="KW-1133">Transmembrane helix</keyword>
<evidence type="ECO:0000256" key="7">
    <source>
        <dbReference type="RuleBase" id="RU363032"/>
    </source>
</evidence>
<comment type="subcellular location">
    <subcellularLocation>
        <location evidence="1 7">Cell membrane</location>
        <topology evidence="1 7">Multi-pass membrane protein</topology>
    </subcellularLocation>
</comment>
<evidence type="ECO:0000313" key="10">
    <source>
        <dbReference type="Proteomes" id="UP000831304"/>
    </source>
</evidence>
<feature type="transmembrane region" description="Helical" evidence="7">
    <location>
        <begin position="121"/>
        <end position="142"/>
    </location>
</feature>
<evidence type="ECO:0000313" key="9">
    <source>
        <dbReference type="EMBL" id="UOE25208.1"/>
    </source>
</evidence>
<dbReference type="CDD" id="cd06261">
    <property type="entry name" value="TM_PBP2"/>
    <property type="match status" value="1"/>
</dbReference>
<dbReference type="EMBL" id="CP094533">
    <property type="protein sequence ID" value="UOE25208.1"/>
    <property type="molecule type" value="Genomic_DNA"/>
</dbReference>
<dbReference type="Proteomes" id="UP000831304">
    <property type="component" value="Chromosome"/>
</dbReference>
<keyword evidence="6 7" id="KW-0472">Membrane</keyword>
<dbReference type="PANTHER" id="PTHR43744:SF12">
    <property type="entry name" value="ABC TRANSPORTER PERMEASE PROTEIN MG189-RELATED"/>
    <property type="match status" value="1"/>
</dbReference>
<evidence type="ECO:0000256" key="1">
    <source>
        <dbReference type="ARBA" id="ARBA00004651"/>
    </source>
</evidence>
<dbReference type="PANTHER" id="PTHR43744">
    <property type="entry name" value="ABC TRANSPORTER PERMEASE PROTEIN MG189-RELATED-RELATED"/>
    <property type="match status" value="1"/>
</dbReference>
<evidence type="ECO:0000259" key="8">
    <source>
        <dbReference type="PROSITE" id="PS50928"/>
    </source>
</evidence>
<feature type="transmembrane region" description="Helical" evidence="7">
    <location>
        <begin position="154"/>
        <end position="179"/>
    </location>
</feature>
<name>A0ABY4AQ33_9MICO</name>
<dbReference type="Pfam" id="PF00528">
    <property type="entry name" value="BPD_transp_1"/>
    <property type="match status" value="1"/>
</dbReference>
<keyword evidence="4 7" id="KW-0812">Transmembrane</keyword>
<evidence type="ECO:0000256" key="3">
    <source>
        <dbReference type="ARBA" id="ARBA00022475"/>
    </source>
</evidence>
<protein>
    <submittedName>
        <fullName evidence="9">Carbohydrate ABC transporter permease</fullName>
    </submittedName>
</protein>
<sequence length="293" mass="31434">MSTQNTAGAPRRAIRRSTPGRLFGWLPRTVIWLFVGFNLVVLAITLLSSVKTTKDIFAAPLGLPTTWEWGNWSTAWSNSGFAVGALNSLIVVGSASIAVVVIAAPAAYALSRMRVRWAKQLSTAFVLGIGIPPHIIIIPLFIEFSQLGLINSKLGLIIVYTGVSLPFAVFLLTGFMAAVPKEIEEAASLDGAGPIATLVRIFLPTVRNGLLTVFIITAVSLWNEVLIALTFVQSNDNFTLGLSLMSLLSAIQYSGADYGLLFAGVGIMLVPMLLLFILLRRFVIEGMTLGVGK</sequence>
<dbReference type="RefSeq" id="WP_243568113.1">
    <property type="nucleotide sequence ID" value="NZ_BAAARD010000008.1"/>
</dbReference>
<keyword evidence="3" id="KW-1003">Cell membrane</keyword>
<dbReference type="Gene3D" id="1.10.3720.10">
    <property type="entry name" value="MetI-like"/>
    <property type="match status" value="1"/>
</dbReference>
<organism evidence="9 10">
    <name type="scientific">Agromyces soli</name>
    <dbReference type="NCBI Taxonomy" id="659012"/>
    <lineage>
        <taxon>Bacteria</taxon>
        <taxon>Bacillati</taxon>
        <taxon>Actinomycetota</taxon>
        <taxon>Actinomycetes</taxon>
        <taxon>Micrococcales</taxon>
        <taxon>Microbacteriaceae</taxon>
        <taxon>Agromyces</taxon>
    </lineage>
</organism>
<comment type="similarity">
    <text evidence="7">Belongs to the binding-protein-dependent transport system permease family.</text>
</comment>
<feature type="transmembrane region" description="Helical" evidence="7">
    <location>
        <begin position="81"/>
        <end position="109"/>
    </location>
</feature>
<dbReference type="PROSITE" id="PS50928">
    <property type="entry name" value="ABC_TM1"/>
    <property type="match status" value="1"/>
</dbReference>